<keyword evidence="5" id="KW-1185">Reference proteome</keyword>
<evidence type="ECO:0000256" key="2">
    <source>
        <dbReference type="ARBA" id="ARBA00022679"/>
    </source>
</evidence>
<keyword evidence="2" id="KW-0808">Transferase</keyword>
<sequence length="332" mass="35621">MARRRGAAPPAKFGKRSCSARPFFVPDLSFDRREVHAKVPASRGTIMPVDATPDPNAEQREYWNSPTGDKWVRNQGALDTLFVEITAALLDASRPTRTSSVLDIGCGAGDTTIAFAKRSGAVLGVDLSTSLLARCRARIEAARLANATVIEADAQTHPFPPDSFDRVVSRFGVMFFNDPVAAFTNVRRAMGAEGRITFACWAGLADNPWFDVPREAAIAQLGPVEPTPPRAPGPMAFEDPDYVTDILKQAGYAGITVDTCAMALHHPGPFEEAITLSTNVGPAARILRTHDGGEADVAAIQERIAAAYKPYRDGDALSIPATIHVVSARKPD</sequence>
<dbReference type="PANTHER" id="PTHR43861:SF1">
    <property type="entry name" value="TRANS-ACONITATE 2-METHYLTRANSFERASE"/>
    <property type="match status" value="1"/>
</dbReference>
<dbReference type="AlphaFoldDB" id="A0A8B2NVR3"/>
<dbReference type="GO" id="GO:0008168">
    <property type="term" value="F:methyltransferase activity"/>
    <property type="evidence" value="ECO:0007669"/>
    <property type="project" value="UniProtKB-KW"/>
</dbReference>
<organism evidence="4 5">
    <name type="scientific">Acuticoccus sediminis</name>
    <dbReference type="NCBI Taxonomy" id="2184697"/>
    <lineage>
        <taxon>Bacteria</taxon>
        <taxon>Pseudomonadati</taxon>
        <taxon>Pseudomonadota</taxon>
        <taxon>Alphaproteobacteria</taxon>
        <taxon>Hyphomicrobiales</taxon>
        <taxon>Amorphaceae</taxon>
        <taxon>Acuticoccus</taxon>
    </lineage>
</organism>
<protein>
    <recommendedName>
        <fullName evidence="3">Methyltransferase domain-containing protein</fullName>
    </recommendedName>
</protein>
<accession>A0A8B2NVR3</accession>
<dbReference type="InterPro" id="IPR029063">
    <property type="entry name" value="SAM-dependent_MTases_sf"/>
</dbReference>
<name>A0A8B2NVR3_9HYPH</name>
<dbReference type="Pfam" id="PF13649">
    <property type="entry name" value="Methyltransf_25"/>
    <property type="match status" value="1"/>
</dbReference>
<feature type="domain" description="Methyltransferase" evidence="3">
    <location>
        <begin position="101"/>
        <end position="193"/>
    </location>
</feature>
<dbReference type="Proteomes" id="UP000249590">
    <property type="component" value="Unassembled WGS sequence"/>
</dbReference>
<gene>
    <name evidence="4" type="ORF">DLJ53_07275</name>
</gene>
<dbReference type="SUPFAM" id="SSF53335">
    <property type="entry name" value="S-adenosyl-L-methionine-dependent methyltransferases"/>
    <property type="match status" value="1"/>
</dbReference>
<evidence type="ECO:0000313" key="4">
    <source>
        <dbReference type="EMBL" id="RAI04237.1"/>
    </source>
</evidence>
<evidence type="ECO:0000259" key="3">
    <source>
        <dbReference type="Pfam" id="PF13649"/>
    </source>
</evidence>
<dbReference type="CDD" id="cd02440">
    <property type="entry name" value="AdoMet_MTases"/>
    <property type="match status" value="1"/>
</dbReference>
<dbReference type="PANTHER" id="PTHR43861">
    <property type="entry name" value="TRANS-ACONITATE 2-METHYLTRANSFERASE-RELATED"/>
    <property type="match status" value="1"/>
</dbReference>
<dbReference type="GO" id="GO:0032259">
    <property type="term" value="P:methylation"/>
    <property type="evidence" value="ECO:0007669"/>
    <property type="project" value="UniProtKB-KW"/>
</dbReference>
<reference evidence="4 5" key="1">
    <citation type="submission" date="2018-05" db="EMBL/GenBank/DDBJ databases">
        <title>Acuticoccus sediminis sp. nov., isolated from deep-sea sediment of Indian Ocean.</title>
        <authorList>
            <person name="Liu X."/>
            <person name="Lai Q."/>
            <person name="Du Y."/>
            <person name="Sun F."/>
            <person name="Zhang X."/>
            <person name="Wang S."/>
            <person name="Shao Z."/>
        </authorList>
    </citation>
    <scope>NUCLEOTIDE SEQUENCE [LARGE SCALE GENOMIC DNA]</scope>
    <source>
        <strain evidence="4 5">PTG4-2</strain>
    </source>
</reference>
<dbReference type="EMBL" id="QHHQ01000001">
    <property type="protein sequence ID" value="RAI04237.1"/>
    <property type="molecule type" value="Genomic_DNA"/>
</dbReference>
<evidence type="ECO:0000313" key="5">
    <source>
        <dbReference type="Proteomes" id="UP000249590"/>
    </source>
</evidence>
<dbReference type="Gene3D" id="3.40.50.150">
    <property type="entry name" value="Vaccinia Virus protein VP39"/>
    <property type="match status" value="1"/>
</dbReference>
<dbReference type="InterPro" id="IPR041698">
    <property type="entry name" value="Methyltransf_25"/>
</dbReference>
<proteinExistence type="predicted"/>
<keyword evidence="1" id="KW-0489">Methyltransferase</keyword>
<evidence type="ECO:0000256" key="1">
    <source>
        <dbReference type="ARBA" id="ARBA00022603"/>
    </source>
</evidence>
<comment type="caution">
    <text evidence="4">The sequence shown here is derived from an EMBL/GenBank/DDBJ whole genome shotgun (WGS) entry which is preliminary data.</text>
</comment>